<dbReference type="PANTHER" id="PTHR19969">
    <property type="entry name" value="SH2-SH3 ADAPTOR PROTEIN-RELATED"/>
    <property type="match status" value="1"/>
</dbReference>
<name>A0AA35TYM0_GEOBA</name>
<evidence type="ECO:0000313" key="6">
    <source>
        <dbReference type="Proteomes" id="UP001174909"/>
    </source>
</evidence>
<dbReference type="PRINTS" id="PR00401">
    <property type="entry name" value="SH2DOMAIN"/>
</dbReference>
<feature type="compositionally biased region" description="Polar residues" evidence="3">
    <location>
        <begin position="16"/>
        <end position="27"/>
    </location>
</feature>
<dbReference type="GO" id="GO:0005737">
    <property type="term" value="C:cytoplasm"/>
    <property type="evidence" value="ECO:0007669"/>
    <property type="project" value="TreeGrafter"/>
</dbReference>
<dbReference type="Gene3D" id="2.30.30.40">
    <property type="entry name" value="SH3 Domains"/>
    <property type="match status" value="1"/>
</dbReference>
<dbReference type="PANTHER" id="PTHR19969:SF5">
    <property type="entry name" value="CRK-LIKE PROTEIN"/>
    <property type="match status" value="1"/>
</dbReference>
<evidence type="ECO:0000256" key="2">
    <source>
        <dbReference type="PROSITE-ProRule" id="PRU00191"/>
    </source>
</evidence>
<gene>
    <name evidence="5" type="ORF">GBAR_LOCUS30654</name>
</gene>
<accession>A0AA35TYM0</accession>
<dbReference type="InterPro" id="IPR000980">
    <property type="entry name" value="SH2"/>
</dbReference>
<sequence>MSFAALLAYRRSSQHSKMQQNQYTESVALQDPLTDSDGDDSRPEDRDRQQYMFIWNQTYEKWHECLITFNAPMLTITEFEDEKVEVNELQLLHLKQKWYHGNISRREAKIILQDFRGGNGSFLVRSSESFSGKFAISFVHEGHVKHVVVESSTDPVVGILYHITPKGPRFHSLYDLIEKAQREPVIKNHLFEMVLGKCPPKPDMRWLHRGVKSLSQAEQLLKRDHRDGAFFVYRTKSEHSPYIVAFRSGSSILHNLIVATPRPNAGYSLNGLNTPVLYKLIHYFMENPIHGTTVLKYPVEDKDPLTTNCAVAIRDHHRAMPGSGEHLLSFSTGSLITSVDTGTSEEGLWRGNHRGDKGMLLPSSHVRLLTKDEMEFVSDLKTSQRLAESQAAQKTLNFRTHILDIKSDYRVIFDFSPDMQPTTIVIEPLIKSLRSYRLACQTPEDLEMWYHVLHAARCLPKSVEELSRSSRYRRGCTIC</sequence>
<feature type="domain" description="SH2" evidence="4">
    <location>
        <begin position="206"/>
        <end position="299"/>
    </location>
</feature>
<feature type="domain" description="SH2" evidence="4">
    <location>
        <begin position="98"/>
        <end position="178"/>
    </location>
</feature>
<dbReference type="AlphaFoldDB" id="A0AA35TYM0"/>
<evidence type="ECO:0000256" key="1">
    <source>
        <dbReference type="ARBA" id="ARBA00022999"/>
    </source>
</evidence>
<dbReference type="SMART" id="SM00252">
    <property type="entry name" value="SH2"/>
    <property type="match status" value="2"/>
</dbReference>
<protein>
    <submittedName>
        <fullName evidence="5">1-phosphatidylinositol 4,5-bisphosphate phosphodiesterase gamma-1</fullName>
    </submittedName>
</protein>
<evidence type="ECO:0000313" key="5">
    <source>
        <dbReference type="EMBL" id="CAI8056252.1"/>
    </source>
</evidence>
<dbReference type="Gene3D" id="3.30.505.10">
    <property type="entry name" value="SH2 domain"/>
    <property type="match status" value="2"/>
</dbReference>
<organism evidence="5 6">
    <name type="scientific">Geodia barretti</name>
    <name type="common">Barrett's horny sponge</name>
    <dbReference type="NCBI Taxonomy" id="519541"/>
    <lineage>
        <taxon>Eukaryota</taxon>
        <taxon>Metazoa</taxon>
        <taxon>Porifera</taxon>
        <taxon>Demospongiae</taxon>
        <taxon>Heteroscleromorpha</taxon>
        <taxon>Tetractinellida</taxon>
        <taxon>Astrophorina</taxon>
        <taxon>Geodiidae</taxon>
        <taxon>Geodia</taxon>
    </lineage>
</organism>
<dbReference type="GO" id="GO:0035591">
    <property type="term" value="F:signaling adaptor activity"/>
    <property type="evidence" value="ECO:0007669"/>
    <property type="project" value="TreeGrafter"/>
</dbReference>
<dbReference type="Proteomes" id="UP001174909">
    <property type="component" value="Unassembled WGS sequence"/>
</dbReference>
<dbReference type="PROSITE" id="PS50001">
    <property type="entry name" value="SH2"/>
    <property type="match status" value="2"/>
</dbReference>
<dbReference type="InterPro" id="IPR036860">
    <property type="entry name" value="SH2_dom_sf"/>
</dbReference>
<feature type="region of interest" description="Disordered" evidence="3">
    <location>
        <begin position="16"/>
        <end position="45"/>
    </location>
</feature>
<dbReference type="InterPro" id="IPR051184">
    <property type="entry name" value="Tyrosine-phos_adapter"/>
</dbReference>
<dbReference type="Pfam" id="PF00017">
    <property type="entry name" value="SH2"/>
    <property type="match status" value="1"/>
</dbReference>
<dbReference type="EMBL" id="CASHTH010004339">
    <property type="protein sequence ID" value="CAI8056252.1"/>
    <property type="molecule type" value="Genomic_DNA"/>
</dbReference>
<dbReference type="GO" id="GO:0030971">
    <property type="term" value="F:receptor tyrosine kinase binding"/>
    <property type="evidence" value="ECO:0007669"/>
    <property type="project" value="TreeGrafter"/>
</dbReference>
<dbReference type="GO" id="GO:0016477">
    <property type="term" value="P:cell migration"/>
    <property type="evidence" value="ECO:0007669"/>
    <property type="project" value="TreeGrafter"/>
</dbReference>
<evidence type="ECO:0000256" key="3">
    <source>
        <dbReference type="SAM" id="MobiDB-lite"/>
    </source>
</evidence>
<comment type="caution">
    <text evidence="5">The sequence shown here is derived from an EMBL/GenBank/DDBJ whole genome shotgun (WGS) entry which is preliminary data.</text>
</comment>
<proteinExistence type="predicted"/>
<keyword evidence="1 2" id="KW-0727">SH2 domain</keyword>
<dbReference type="SUPFAM" id="SSF55550">
    <property type="entry name" value="SH2 domain"/>
    <property type="match status" value="2"/>
</dbReference>
<keyword evidence="6" id="KW-1185">Reference proteome</keyword>
<dbReference type="GO" id="GO:0007167">
    <property type="term" value="P:enzyme-linked receptor protein signaling pathway"/>
    <property type="evidence" value="ECO:0007669"/>
    <property type="project" value="TreeGrafter"/>
</dbReference>
<reference evidence="5" key="1">
    <citation type="submission" date="2023-03" db="EMBL/GenBank/DDBJ databases">
        <authorList>
            <person name="Steffen K."/>
            <person name="Cardenas P."/>
        </authorList>
    </citation>
    <scope>NUCLEOTIDE SEQUENCE</scope>
</reference>
<dbReference type="CDD" id="cd00173">
    <property type="entry name" value="SH2"/>
    <property type="match status" value="1"/>
</dbReference>
<evidence type="ECO:0000259" key="4">
    <source>
        <dbReference type="PROSITE" id="PS50001"/>
    </source>
</evidence>